<evidence type="ECO:0000256" key="3">
    <source>
        <dbReference type="ARBA" id="ARBA00022723"/>
    </source>
</evidence>
<dbReference type="InterPro" id="IPR036291">
    <property type="entry name" value="NAD(P)-bd_dom_sf"/>
</dbReference>
<dbReference type="NCBIfam" id="NF007375">
    <property type="entry name" value="PRK09880.1"/>
    <property type="match status" value="1"/>
</dbReference>
<comment type="similarity">
    <text evidence="2">Belongs to the zinc-containing alcohol dehydrogenase family.</text>
</comment>
<dbReference type="SUPFAM" id="SSF51735">
    <property type="entry name" value="NAD(P)-binding Rossmann-fold domains"/>
    <property type="match status" value="1"/>
</dbReference>
<evidence type="ECO:0000256" key="1">
    <source>
        <dbReference type="ARBA" id="ARBA00001947"/>
    </source>
</evidence>
<protein>
    <submittedName>
        <fullName evidence="8">L-idonate 5-dehydrogenase</fullName>
    </submittedName>
</protein>
<keyword evidence="5" id="KW-0560">Oxidoreductase</keyword>
<evidence type="ECO:0000259" key="6">
    <source>
        <dbReference type="Pfam" id="PF00107"/>
    </source>
</evidence>
<keyword evidence="4" id="KW-0862">Zinc</keyword>
<gene>
    <name evidence="8" type="ORF">QV01_10230</name>
</gene>
<dbReference type="GO" id="GO:0046872">
    <property type="term" value="F:metal ion binding"/>
    <property type="evidence" value="ECO:0007669"/>
    <property type="project" value="UniProtKB-KW"/>
</dbReference>
<proteinExistence type="inferred from homology"/>
<dbReference type="Pfam" id="PF00107">
    <property type="entry name" value="ADH_zinc_N"/>
    <property type="match status" value="1"/>
</dbReference>
<comment type="caution">
    <text evidence="8">The sequence shown here is derived from an EMBL/GenBank/DDBJ whole genome shotgun (WGS) entry which is preliminary data.</text>
</comment>
<dbReference type="PATRIC" id="fig|505345.7.peg.2024"/>
<dbReference type="OrthoDB" id="9773078at2"/>
<comment type="cofactor">
    <cofactor evidence="1">
        <name>Zn(2+)</name>
        <dbReference type="ChEBI" id="CHEBI:29105"/>
    </cofactor>
</comment>
<dbReference type="PANTHER" id="PTHR43161">
    <property type="entry name" value="SORBITOL DEHYDROGENASE"/>
    <property type="match status" value="1"/>
</dbReference>
<dbReference type="Proteomes" id="UP000243558">
    <property type="component" value="Unassembled WGS sequence"/>
</dbReference>
<dbReference type="CDD" id="cd08232">
    <property type="entry name" value="idonate-5-DH"/>
    <property type="match status" value="1"/>
</dbReference>
<evidence type="ECO:0000256" key="2">
    <source>
        <dbReference type="ARBA" id="ARBA00008072"/>
    </source>
</evidence>
<dbReference type="SUPFAM" id="SSF50129">
    <property type="entry name" value="GroES-like"/>
    <property type="match status" value="1"/>
</dbReference>
<dbReference type="GO" id="GO:0016491">
    <property type="term" value="F:oxidoreductase activity"/>
    <property type="evidence" value="ECO:0007669"/>
    <property type="project" value="UniProtKB-KW"/>
</dbReference>
<dbReference type="PANTHER" id="PTHR43161:SF9">
    <property type="entry name" value="SORBITOL DEHYDROGENASE"/>
    <property type="match status" value="1"/>
</dbReference>
<dbReference type="Pfam" id="PF08240">
    <property type="entry name" value="ADH_N"/>
    <property type="match status" value="1"/>
</dbReference>
<evidence type="ECO:0000256" key="5">
    <source>
        <dbReference type="ARBA" id="ARBA00023002"/>
    </source>
</evidence>
<keyword evidence="9" id="KW-1185">Reference proteome</keyword>
<evidence type="ECO:0000256" key="4">
    <source>
        <dbReference type="ARBA" id="ARBA00022833"/>
    </source>
</evidence>
<feature type="domain" description="Alcohol dehydrogenase-like N-terminal" evidence="7">
    <location>
        <begin position="30"/>
        <end position="142"/>
    </location>
</feature>
<dbReference type="Gene3D" id="3.90.180.10">
    <property type="entry name" value="Medium-chain alcohol dehydrogenases, catalytic domain"/>
    <property type="match status" value="1"/>
</dbReference>
<dbReference type="InterPro" id="IPR013149">
    <property type="entry name" value="ADH-like_C"/>
</dbReference>
<dbReference type="RefSeq" id="WP_065239948.1">
    <property type="nucleotide sequence ID" value="NZ_JTJM01000064.1"/>
</dbReference>
<organism evidence="8 9">
    <name type="scientific">Gallibacterium genomosp. 3</name>
    <dbReference type="NCBI Taxonomy" id="505345"/>
    <lineage>
        <taxon>Bacteria</taxon>
        <taxon>Pseudomonadati</taxon>
        <taxon>Pseudomonadota</taxon>
        <taxon>Gammaproteobacteria</taxon>
        <taxon>Pasteurellales</taxon>
        <taxon>Pasteurellaceae</taxon>
        <taxon>Gallibacterium</taxon>
    </lineage>
</organism>
<evidence type="ECO:0000313" key="9">
    <source>
        <dbReference type="Proteomes" id="UP000243558"/>
    </source>
</evidence>
<dbReference type="InterPro" id="IPR013154">
    <property type="entry name" value="ADH-like_N"/>
</dbReference>
<dbReference type="InterPro" id="IPR011032">
    <property type="entry name" value="GroES-like_sf"/>
</dbReference>
<evidence type="ECO:0000313" key="8">
    <source>
        <dbReference type="EMBL" id="OBW90615.1"/>
    </source>
</evidence>
<dbReference type="AlphaFoldDB" id="A0A1A7NLT4"/>
<reference evidence="8 9" key="1">
    <citation type="submission" date="2014-11" db="EMBL/GenBank/DDBJ databases">
        <title>Pan-genome of Gallibacterium spp.</title>
        <authorList>
            <person name="Kudirkiene E."/>
            <person name="Bojesen A.M."/>
        </authorList>
    </citation>
    <scope>NUCLEOTIDE SEQUENCE [LARGE SCALE GENOMIC DNA]</scope>
    <source>
        <strain evidence="8 9">F151</strain>
    </source>
</reference>
<sequence length="347" mass="37534">MNSHTIKTKACVIYGAKDIHIEEQDLLFTDDDVIVKIEFGGICGSDIHYYHEGRAGLSVIKHPMIIGHEFAGIVYYAPKNSSLKIGQYVAVNPSQPCQQCEFCLQGKQNHCKTMRFMGSAQYNPHVQGGFSQYVKVSESQCYLHKTTSKIMAFAEPLSVAIHAVNVAGNVVGKKVLVTGAGPIGCLISAAAKSAGASEVIVSDLTESSRSLALKMGADKVIDAKDKEIFTDLSANKGYFDVVFEASGAMPAIISSVQVTKPKGSIIQVGMGVNLSQYPVDQLIAKEISWKGSFRFIDEFRTAVDWLEQGIIDPLPLVTSSYSIEQAEEALIVAADKNVSSKVQINFA</sequence>
<dbReference type="EMBL" id="JTJM01000064">
    <property type="protein sequence ID" value="OBW90615.1"/>
    <property type="molecule type" value="Genomic_DNA"/>
</dbReference>
<evidence type="ECO:0000259" key="7">
    <source>
        <dbReference type="Pfam" id="PF08240"/>
    </source>
</evidence>
<name>A0A1A7NLT4_9PAST</name>
<dbReference type="Gene3D" id="3.40.50.720">
    <property type="entry name" value="NAD(P)-binding Rossmann-like Domain"/>
    <property type="match status" value="1"/>
</dbReference>
<accession>A0A1A7NLT4</accession>
<feature type="domain" description="Alcohol dehydrogenase-like C-terminal" evidence="6">
    <location>
        <begin position="182"/>
        <end position="307"/>
    </location>
</feature>
<keyword evidence="3" id="KW-0479">Metal-binding</keyword>